<keyword evidence="1" id="KW-0808">Transferase</keyword>
<proteinExistence type="predicted"/>
<dbReference type="OrthoDB" id="654660at2"/>
<dbReference type="Pfam" id="PF13692">
    <property type="entry name" value="Glyco_trans_1_4"/>
    <property type="match status" value="1"/>
</dbReference>
<reference evidence="1 2" key="1">
    <citation type="submission" date="2017-09" db="EMBL/GenBank/DDBJ databases">
        <authorList>
            <person name="Ehlers B."/>
            <person name="Leendertz F.H."/>
        </authorList>
    </citation>
    <scope>NUCLEOTIDE SEQUENCE [LARGE SCALE GENOMIC DNA]</scope>
    <source>
        <strain evidence="1 2">CGMCC 1.10978</strain>
    </source>
</reference>
<dbReference type="Gene3D" id="3.40.50.2000">
    <property type="entry name" value="Glycogen Phosphorylase B"/>
    <property type="match status" value="1"/>
</dbReference>
<name>A0A286DA78_9GAMM</name>
<dbReference type="EMBL" id="OCND01000007">
    <property type="protein sequence ID" value="SOD55550.1"/>
    <property type="molecule type" value="Genomic_DNA"/>
</dbReference>
<gene>
    <name evidence="1" type="ORF">SAMN06296416_107181</name>
</gene>
<accession>A0A286DA78</accession>
<dbReference type="Proteomes" id="UP000219374">
    <property type="component" value="Unassembled WGS sequence"/>
</dbReference>
<evidence type="ECO:0000313" key="2">
    <source>
        <dbReference type="Proteomes" id="UP000219374"/>
    </source>
</evidence>
<protein>
    <submittedName>
        <fullName evidence="1">Glycosyltransferase involved in cell wall bisynthesis</fullName>
    </submittedName>
</protein>
<dbReference type="AlphaFoldDB" id="A0A286DA78"/>
<keyword evidence="2" id="KW-1185">Reference proteome</keyword>
<sequence>MPSIRLISRNNGVGLSRDLEVMAEALDSPGSLIEVVGFGSTRAFNWGREASLWVARGLRGRARTQIFSERVYPRCLPLGQRNLLVPNPEWFLPKWHRYLGCFEQVLCKTRHAEAVFRRLGCRTRYIGFTSRDRYDPQVARRHAFFHLAGRSAAKGTQVLLETWKRHPEWPTLTVVQHPKAAREVATAANIDHRVGYLDDAGLRHLQNAHAFHICPSETEGFGHYLMEAMSTGAVAITTDAEPMNELVTHRRGILIVPAGAHRNGLVRSYRVDAQGIETAVSRALALSPAQRWSLACEAREFFLANDRAFRQRLRSAVLSDGCNRLTASASHHLADDPASAIANDG</sequence>
<dbReference type="RefSeq" id="WP_097122751.1">
    <property type="nucleotide sequence ID" value="NZ_OCND01000007.1"/>
</dbReference>
<dbReference type="SUPFAM" id="SSF53756">
    <property type="entry name" value="UDP-Glycosyltransferase/glycogen phosphorylase"/>
    <property type="match status" value="1"/>
</dbReference>
<organism evidence="1 2">
    <name type="scientific">Pseudoxanthomonas wuyuanensis</name>
    <dbReference type="NCBI Taxonomy" id="1073196"/>
    <lineage>
        <taxon>Bacteria</taxon>
        <taxon>Pseudomonadati</taxon>
        <taxon>Pseudomonadota</taxon>
        <taxon>Gammaproteobacteria</taxon>
        <taxon>Lysobacterales</taxon>
        <taxon>Lysobacteraceae</taxon>
        <taxon>Pseudoxanthomonas</taxon>
    </lineage>
</organism>
<dbReference type="GO" id="GO:0016740">
    <property type="term" value="F:transferase activity"/>
    <property type="evidence" value="ECO:0007669"/>
    <property type="project" value="UniProtKB-KW"/>
</dbReference>
<evidence type="ECO:0000313" key="1">
    <source>
        <dbReference type="EMBL" id="SOD55550.1"/>
    </source>
</evidence>
<dbReference type="PANTHER" id="PTHR12526">
    <property type="entry name" value="GLYCOSYLTRANSFERASE"/>
    <property type="match status" value="1"/>
</dbReference>